<evidence type="ECO:0000256" key="2">
    <source>
        <dbReference type="ARBA" id="ARBA00007200"/>
    </source>
</evidence>
<comment type="caution">
    <text evidence="6">Lacks conserved residue(s) required for the propagation of feature annotation.</text>
</comment>
<dbReference type="InterPro" id="IPR001024">
    <property type="entry name" value="PLAT/LH2_dom"/>
</dbReference>
<evidence type="ECO:0000256" key="4">
    <source>
        <dbReference type="ARBA" id="ARBA00022989"/>
    </source>
</evidence>
<dbReference type="GO" id="GO:0016020">
    <property type="term" value="C:membrane"/>
    <property type="evidence" value="ECO:0007669"/>
    <property type="project" value="UniProtKB-SubCell"/>
</dbReference>
<dbReference type="Pfam" id="PF01477">
    <property type="entry name" value="PLAT"/>
    <property type="match status" value="1"/>
</dbReference>
<keyword evidence="5 7" id="KW-0472">Membrane</keyword>
<feature type="domain" description="PLAT" evidence="8">
    <location>
        <begin position="291"/>
        <end position="410"/>
    </location>
</feature>
<evidence type="ECO:0000256" key="1">
    <source>
        <dbReference type="ARBA" id="ARBA00004370"/>
    </source>
</evidence>
<dbReference type="InterPro" id="IPR046338">
    <property type="entry name" value="GAIN_dom_sf"/>
</dbReference>
<dbReference type="InterPro" id="IPR042060">
    <property type="entry name" value="PLAT_polycystin1"/>
</dbReference>
<proteinExistence type="inferred from homology"/>
<dbReference type="CDD" id="cd01752">
    <property type="entry name" value="PLAT_polycystin"/>
    <property type="match status" value="1"/>
</dbReference>
<evidence type="ECO:0000313" key="10">
    <source>
        <dbReference type="Proteomes" id="UP000314294"/>
    </source>
</evidence>
<evidence type="ECO:0000259" key="8">
    <source>
        <dbReference type="PROSITE" id="PS50095"/>
    </source>
</evidence>
<evidence type="ECO:0000256" key="3">
    <source>
        <dbReference type="ARBA" id="ARBA00022692"/>
    </source>
</evidence>
<feature type="transmembrane region" description="Helical" evidence="7">
    <location>
        <begin position="429"/>
        <end position="449"/>
    </location>
</feature>
<dbReference type="Gene3D" id="2.60.220.50">
    <property type="match status" value="1"/>
</dbReference>
<feature type="transmembrane region" description="Helical" evidence="7">
    <location>
        <begin position="246"/>
        <end position="266"/>
    </location>
</feature>
<evidence type="ECO:0000256" key="5">
    <source>
        <dbReference type="ARBA" id="ARBA00023136"/>
    </source>
</evidence>
<dbReference type="SMART" id="SM00303">
    <property type="entry name" value="GPS"/>
    <property type="match status" value="1"/>
</dbReference>
<dbReference type="PANTHER" id="PTHR10877:SF134">
    <property type="entry name" value="POLYCYSTIN-1-LIKE PROTEIN 2"/>
    <property type="match status" value="1"/>
</dbReference>
<comment type="similarity">
    <text evidence="2">Belongs to the polycystin family.</text>
</comment>
<protein>
    <submittedName>
        <fullName evidence="9">Polycystic kidney disease protein 1-like 2</fullName>
    </submittedName>
</protein>
<dbReference type="Gene3D" id="2.60.60.20">
    <property type="entry name" value="PLAT/LH2 domain"/>
    <property type="match status" value="1"/>
</dbReference>
<keyword evidence="10" id="KW-1185">Reference proteome</keyword>
<organism evidence="9 10">
    <name type="scientific">Liparis tanakae</name>
    <name type="common">Tanaka's snailfish</name>
    <dbReference type="NCBI Taxonomy" id="230148"/>
    <lineage>
        <taxon>Eukaryota</taxon>
        <taxon>Metazoa</taxon>
        <taxon>Chordata</taxon>
        <taxon>Craniata</taxon>
        <taxon>Vertebrata</taxon>
        <taxon>Euteleostomi</taxon>
        <taxon>Actinopterygii</taxon>
        <taxon>Neopterygii</taxon>
        <taxon>Teleostei</taxon>
        <taxon>Neoteleostei</taxon>
        <taxon>Acanthomorphata</taxon>
        <taxon>Eupercaria</taxon>
        <taxon>Perciformes</taxon>
        <taxon>Cottioidei</taxon>
        <taxon>Cottales</taxon>
        <taxon>Liparidae</taxon>
        <taxon>Liparis</taxon>
    </lineage>
</organism>
<dbReference type="InterPro" id="IPR036392">
    <property type="entry name" value="PLAT/LH2_dom_sf"/>
</dbReference>
<dbReference type="GO" id="GO:0050982">
    <property type="term" value="P:detection of mechanical stimulus"/>
    <property type="evidence" value="ECO:0007669"/>
    <property type="project" value="TreeGrafter"/>
</dbReference>
<dbReference type="Proteomes" id="UP000314294">
    <property type="component" value="Unassembled WGS sequence"/>
</dbReference>
<dbReference type="Pfam" id="PF01825">
    <property type="entry name" value="GPS"/>
    <property type="match status" value="1"/>
</dbReference>
<evidence type="ECO:0000256" key="7">
    <source>
        <dbReference type="SAM" id="Phobius"/>
    </source>
</evidence>
<evidence type="ECO:0000256" key="6">
    <source>
        <dbReference type="PROSITE-ProRule" id="PRU00152"/>
    </source>
</evidence>
<dbReference type="OrthoDB" id="8927666at2759"/>
<dbReference type="PANTHER" id="PTHR10877">
    <property type="entry name" value="POLYCYSTIN FAMILY MEMBER"/>
    <property type="match status" value="1"/>
</dbReference>
<dbReference type="InterPro" id="IPR000203">
    <property type="entry name" value="GPS"/>
</dbReference>
<dbReference type="InterPro" id="IPR051223">
    <property type="entry name" value="Polycystin"/>
</dbReference>
<keyword evidence="3 7" id="KW-0812">Transmembrane</keyword>
<dbReference type="SUPFAM" id="SSF49723">
    <property type="entry name" value="Lipase/lipooxygenase domain (PLAT/LH2 domain)"/>
    <property type="match status" value="1"/>
</dbReference>
<accession>A0A4Z2JC70</accession>
<dbReference type="EMBL" id="SRLO01000010">
    <property type="protein sequence ID" value="TNN87597.1"/>
    <property type="molecule type" value="Genomic_DNA"/>
</dbReference>
<comment type="caution">
    <text evidence="9">The sequence shown here is derived from an EMBL/GenBank/DDBJ whole genome shotgun (WGS) entry which is preliminary data.</text>
</comment>
<reference evidence="9 10" key="1">
    <citation type="submission" date="2019-03" db="EMBL/GenBank/DDBJ databases">
        <title>First draft genome of Liparis tanakae, snailfish: a comprehensive survey of snailfish specific genes.</title>
        <authorList>
            <person name="Kim W."/>
            <person name="Song I."/>
            <person name="Jeong J.-H."/>
            <person name="Kim D."/>
            <person name="Kim S."/>
            <person name="Ryu S."/>
            <person name="Song J.Y."/>
            <person name="Lee S.K."/>
        </authorList>
    </citation>
    <scope>NUCLEOTIDE SEQUENCE [LARGE SCALE GENOMIC DNA]</scope>
    <source>
        <tissue evidence="9">Muscle</tissue>
    </source>
</reference>
<dbReference type="FunFam" id="2.60.60.20:FF:000008">
    <property type="entry name" value="Polycystic kidney disease 1-like 2, isoform CRA_a"/>
    <property type="match status" value="1"/>
</dbReference>
<dbReference type="GO" id="GO:0005262">
    <property type="term" value="F:calcium channel activity"/>
    <property type="evidence" value="ECO:0007669"/>
    <property type="project" value="TreeGrafter"/>
</dbReference>
<keyword evidence="4 7" id="KW-1133">Transmembrane helix</keyword>
<comment type="subcellular location">
    <subcellularLocation>
        <location evidence="1">Membrane</location>
    </subcellularLocation>
</comment>
<dbReference type="AlphaFoldDB" id="A0A4Z2JC70"/>
<dbReference type="SMART" id="SM00308">
    <property type="entry name" value="LH2"/>
    <property type="match status" value="1"/>
</dbReference>
<sequence>MLDGDPAIIDSGQISVYVNRVSPKKMQMQDVNIQKNSSSRFSFPAMPAHIVSPEEPVDVKIFLPRPDVGQENSTVLDLANFSTLIINVPSPDVTLVLKIEPSENISFMLFLGFKDYPNDENYVAKTRMPLENAIGEEKYTWVLSPKDRTGDVGEHYLVMKPIVEPGIKSMNATVNVISIAAQCKYWNENESSWSENGCRVGPLTTTLVTHCLCNHLTFFGSSFFVMPNLVDVSRTAELFSTFSNNPVVVCFVGSIFAAYVLVVIWARRKDIQDSAKVKITVLEDNDPLAEYHYVLNISTGHRHGASTSSQVTITLLGTEGESEPHHLTDTEKPVFERGGGDMFLLTTHFSLGDLQSIRLWHDNSGAHPAWYGYVNKVMVQDLERGQKWHFLCNSWLAVDVGECALDKVFPVATEMDLKRFSTFTRVQRVSCCFSLLLCTMLTSIMFWGIPTDPSEQTMDLGR</sequence>
<dbReference type="PROSITE" id="PS50095">
    <property type="entry name" value="PLAT"/>
    <property type="match status" value="1"/>
</dbReference>
<evidence type="ECO:0000313" key="9">
    <source>
        <dbReference type="EMBL" id="TNN87597.1"/>
    </source>
</evidence>
<name>A0A4Z2JC70_9TELE</name>
<gene>
    <name evidence="9" type="primary">Pkd1l2_0</name>
    <name evidence="9" type="ORF">EYF80_002314</name>
</gene>